<sequence length="582" mass="63009">MQVRAEQIDILFRNTPFSLLTNLLLSSGLAWVLWDVADHGTIIGWWLTIAFFVVVRVGLLFGYRRCPETGAAPWHTYLTIATVLAGGVWGAAGWLFFIPDSPVALIFVTIVLAGIAAGSVPAYSAWPPAQYSAIPTALPIALCYLFAGGHFWVMGLMCLLYLANVLTSARRLSQGLIESLQLRLEKQQLVQQLQTEKAAAEAARAKAEEANQAKSRFLAAASHDLRQPLHAVNLFVEALRHAQDADKAEQVLAYLGASAQALEELLNDLLDISKLEAGLLKPQNMVVEVQKLFDGLAQELRPIAEQKGLDLGFVPSRLTVWSDPQMLARILRNIITNAIRYTDKGAVLVGCRRQGDGEVALAVYDTGPGIAPEYHEAIFREFYQIGNPERDRRKGLGLGLAIVDNLCRLLGHRLDLRSTLGRGSVFSVRVPVCVEQDVQSPMPDEATSLGFGGWAVLVIDDEPAICQAMEEVLVCWGCPVLTALSAQDALASMAAEGFVPDVIVADYRLRGGAKGSETIAEVRRALGRSVPAMILTGDTAPERLREASASGYLLLHKPIQPARLRAALMHLGSAEALAAASA</sequence>
<evidence type="ECO:0000256" key="1">
    <source>
        <dbReference type="ARBA" id="ARBA00000085"/>
    </source>
</evidence>
<dbReference type="Gene3D" id="1.10.287.130">
    <property type="match status" value="1"/>
</dbReference>
<dbReference type="Pfam" id="PF00512">
    <property type="entry name" value="HisKA"/>
    <property type="match status" value="1"/>
</dbReference>
<dbReference type="InterPro" id="IPR036890">
    <property type="entry name" value="HATPase_C_sf"/>
</dbReference>
<dbReference type="PANTHER" id="PTHR43047:SF9">
    <property type="entry name" value="HISTIDINE KINASE"/>
    <property type="match status" value="1"/>
</dbReference>
<dbReference type="InterPro" id="IPR011006">
    <property type="entry name" value="CheY-like_superfamily"/>
</dbReference>
<keyword evidence="12" id="KW-1185">Reference proteome</keyword>
<feature type="transmembrane region" description="Helical" evidence="8">
    <location>
        <begin position="20"/>
        <end position="37"/>
    </location>
</feature>
<dbReference type="Gene3D" id="3.40.50.2300">
    <property type="match status" value="1"/>
</dbReference>
<dbReference type="SUPFAM" id="SSF55874">
    <property type="entry name" value="ATPase domain of HSP90 chaperone/DNA topoisomerase II/histidine kinase"/>
    <property type="match status" value="1"/>
</dbReference>
<dbReference type="Pfam" id="PF00072">
    <property type="entry name" value="Response_reg"/>
    <property type="match status" value="1"/>
</dbReference>
<dbReference type="InterPro" id="IPR003594">
    <property type="entry name" value="HATPase_dom"/>
</dbReference>
<organism evidence="11 12">
    <name type="scientific">Oryzomicrobium terrae</name>
    <dbReference type="NCBI Taxonomy" id="1735038"/>
    <lineage>
        <taxon>Bacteria</taxon>
        <taxon>Pseudomonadati</taxon>
        <taxon>Pseudomonadota</taxon>
        <taxon>Betaproteobacteria</taxon>
        <taxon>Rhodocyclales</taxon>
        <taxon>Rhodocyclaceae</taxon>
        <taxon>Oryzomicrobium</taxon>
    </lineage>
</organism>
<dbReference type="InterPro" id="IPR003661">
    <property type="entry name" value="HisK_dim/P_dom"/>
</dbReference>
<dbReference type="Proteomes" id="UP000323671">
    <property type="component" value="Chromosome"/>
</dbReference>
<protein>
    <recommendedName>
        <fullName evidence="2">histidine kinase</fullName>
        <ecNumber evidence="2">2.7.13.3</ecNumber>
    </recommendedName>
</protein>
<dbReference type="InterPro" id="IPR036097">
    <property type="entry name" value="HisK_dim/P_sf"/>
</dbReference>
<dbReference type="EC" id="2.7.13.3" evidence="2"/>
<dbReference type="GO" id="GO:0000155">
    <property type="term" value="F:phosphorelay sensor kinase activity"/>
    <property type="evidence" value="ECO:0007669"/>
    <property type="project" value="InterPro"/>
</dbReference>
<dbReference type="CDD" id="cd00082">
    <property type="entry name" value="HisKA"/>
    <property type="match status" value="1"/>
</dbReference>
<feature type="domain" description="Histidine kinase" evidence="9">
    <location>
        <begin position="220"/>
        <end position="434"/>
    </location>
</feature>
<feature type="modified residue" description="4-aspartylphosphate" evidence="6">
    <location>
        <position position="506"/>
    </location>
</feature>
<keyword evidence="8" id="KW-0472">Membrane</keyword>
<dbReference type="InterPro" id="IPR001789">
    <property type="entry name" value="Sig_transdc_resp-reg_receiver"/>
</dbReference>
<keyword evidence="8" id="KW-1133">Transmembrane helix</keyword>
<keyword evidence="3 6" id="KW-0597">Phosphoprotein</keyword>
<dbReference type="KEGG" id="otr:OTERR_28390"/>
<evidence type="ECO:0000256" key="2">
    <source>
        <dbReference type="ARBA" id="ARBA00012438"/>
    </source>
</evidence>
<dbReference type="EMBL" id="CP022579">
    <property type="protein sequence ID" value="QEL66315.1"/>
    <property type="molecule type" value="Genomic_DNA"/>
</dbReference>
<dbReference type="Pfam" id="PF02518">
    <property type="entry name" value="HATPase_c"/>
    <property type="match status" value="1"/>
</dbReference>
<dbReference type="SMART" id="SM00387">
    <property type="entry name" value="HATPase_c"/>
    <property type="match status" value="1"/>
</dbReference>
<dbReference type="PROSITE" id="PS50109">
    <property type="entry name" value="HIS_KIN"/>
    <property type="match status" value="1"/>
</dbReference>
<evidence type="ECO:0000256" key="8">
    <source>
        <dbReference type="SAM" id="Phobius"/>
    </source>
</evidence>
<evidence type="ECO:0000259" key="9">
    <source>
        <dbReference type="PROSITE" id="PS50109"/>
    </source>
</evidence>
<dbReference type="InterPro" id="IPR004358">
    <property type="entry name" value="Sig_transdc_His_kin-like_C"/>
</dbReference>
<dbReference type="GO" id="GO:0005886">
    <property type="term" value="C:plasma membrane"/>
    <property type="evidence" value="ECO:0007669"/>
    <property type="project" value="TreeGrafter"/>
</dbReference>
<evidence type="ECO:0000313" key="11">
    <source>
        <dbReference type="EMBL" id="QEL66315.1"/>
    </source>
</evidence>
<dbReference type="SUPFAM" id="SSF47384">
    <property type="entry name" value="Homodimeric domain of signal transducing histidine kinase"/>
    <property type="match status" value="1"/>
</dbReference>
<feature type="transmembrane region" description="Helical" evidence="8">
    <location>
        <begin position="75"/>
        <end position="97"/>
    </location>
</feature>
<dbReference type="PROSITE" id="PS50110">
    <property type="entry name" value="RESPONSE_REGULATORY"/>
    <property type="match status" value="1"/>
</dbReference>
<keyword evidence="7" id="KW-0175">Coiled coil</keyword>
<keyword evidence="5" id="KW-0418">Kinase</keyword>
<keyword evidence="4" id="KW-0808">Transferase</keyword>
<evidence type="ECO:0000259" key="10">
    <source>
        <dbReference type="PROSITE" id="PS50110"/>
    </source>
</evidence>
<feature type="transmembrane region" description="Helical" evidence="8">
    <location>
        <begin position="43"/>
        <end position="63"/>
    </location>
</feature>
<dbReference type="PRINTS" id="PR00344">
    <property type="entry name" value="BCTRLSENSOR"/>
</dbReference>
<name>A0A5C1ECD8_9RHOO</name>
<dbReference type="PANTHER" id="PTHR43047">
    <property type="entry name" value="TWO-COMPONENT HISTIDINE PROTEIN KINASE"/>
    <property type="match status" value="1"/>
</dbReference>
<evidence type="ECO:0000256" key="7">
    <source>
        <dbReference type="SAM" id="Coils"/>
    </source>
</evidence>
<dbReference type="AlphaFoldDB" id="A0A5C1ECD8"/>
<dbReference type="SUPFAM" id="SSF52172">
    <property type="entry name" value="CheY-like"/>
    <property type="match status" value="1"/>
</dbReference>
<comment type="catalytic activity">
    <reaction evidence="1">
        <text>ATP + protein L-histidine = ADP + protein N-phospho-L-histidine.</text>
        <dbReference type="EC" id="2.7.13.3"/>
    </reaction>
</comment>
<accession>A0A5C1ECD8</accession>
<dbReference type="SMART" id="SM00448">
    <property type="entry name" value="REC"/>
    <property type="match status" value="1"/>
</dbReference>
<feature type="transmembrane region" description="Helical" evidence="8">
    <location>
        <begin position="103"/>
        <end position="126"/>
    </location>
</feature>
<dbReference type="CDD" id="cd00156">
    <property type="entry name" value="REC"/>
    <property type="match status" value="1"/>
</dbReference>
<feature type="transmembrane region" description="Helical" evidence="8">
    <location>
        <begin position="138"/>
        <end position="163"/>
    </location>
</feature>
<dbReference type="Gene3D" id="3.30.565.10">
    <property type="entry name" value="Histidine kinase-like ATPase, C-terminal domain"/>
    <property type="match status" value="1"/>
</dbReference>
<dbReference type="GO" id="GO:0009927">
    <property type="term" value="F:histidine phosphotransfer kinase activity"/>
    <property type="evidence" value="ECO:0007669"/>
    <property type="project" value="TreeGrafter"/>
</dbReference>
<evidence type="ECO:0000313" key="12">
    <source>
        <dbReference type="Proteomes" id="UP000323671"/>
    </source>
</evidence>
<feature type="coiled-coil region" evidence="7">
    <location>
        <begin position="183"/>
        <end position="213"/>
    </location>
</feature>
<gene>
    <name evidence="11" type="ORF">OTERR_28390</name>
</gene>
<evidence type="ECO:0000256" key="4">
    <source>
        <dbReference type="ARBA" id="ARBA00022679"/>
    </source>
</evidence>
<keyword evidence="8" id="KW-0812">Transmembrane</keyword>
<feature type="domain" description="Response regulatory" evidence="10">
    <location>
        <begin position="455"/>
        <end position="572"/>
    </location>
</feature>
<evidence type="ECO:0000256" key="5">
    <source>
        <dbReference type="ARBA" id="ARBA00022777"/>
    </source>
</evidence>
<evidence type="ECO:0000256" key="6">
    <source>
        <dbReference type="PROSITE-ProRule" id="PRU00169"/>
    </source>
</evidence>
<proteinExistence type="predicted"/>
<evidence type="ECO:0000256" key="3">
    <source>
        <dbReference type="ARBA" id="ARBA00022553"/>
    </source>
</evidence>
<dbReference type="FunFam" id="3.30.565.10:FF:000049">
    <property type="entry name" value="Two-component sensor histidine kinase"/>
    <property type="match status" value="1"/>
</dbReference>
<reference evidence="11 12" key="1">
    <citation type="submission" date="2017-07" db="EMBL/GenBank/DDBJ databases">
        <title>Complete genome sequence of Oryzomicrobium terrae TPP412.</title>
        <authorList>
            <person name="Chiu L.-W."/>
            <person name="Lo K.-J."/>
            <person name="Tsai Y.-M."/>
            <person name="Lin S.-S."/>
            <person name="Kuo C.-H."/>
            <person name="Liu C.-T."/>
        </authorList>
    </citation>
    <scope>NUCLEOTIDE SEQUENCE [LARGE SCALE GENOMIC DNA]</scope>
    <source>
        <strain evidence="11 12">TPP412</strain>
    </source>
</reference>
<dbReference type="InterPro" id="IPR005467">
    <property type="entry name" value="His_kinase_dom"/>
</dbReference>
<dbReference type="SMART" id="SM00388">
    <property type="entry name" value="HisKA"/>
    <property type="match status" value="1"/>
</dbReference>